<feature type="signal peptide" evidence="2">
    <location>
        <begin position="1"/>
        <end position="21"/>
    </location>
</feature>
<dbReference type="Pfam" id="PF07396">
    <property type="entry name" value="Porin_O_P"/>
    <property type="match status" value="1"/>
</dbReference>
<keyword evidence="4" id="KW-1185">Reference proteome</keyword>
<comment type="caution">
    <text evidence="3">The sequence shown here is derived from an EMBL/GenBank/DDBJ whole genome shotgun (WGS) entry which is preliminary data.</text>
</comment>
<protein>
    <submittedName>
        <fullName evidence="3">Porin</fullName>
    </submittedName>
</protein>
<name>A0A2M9YB06_9LEPT</name>
<dbReference type="SUPFAM" id="SSF56935">
    <property type="entry name" value="Porins"/>
    <property type="match status" value="1"/>
</dbReference>
<sequence>MKARYPIFTLLFFLFSQSVNAESIKSVKKKKVRQRQTESSEKNPNSQQELQEHILTSMGFGKGLSFETSDKQNFLNMRVRFQERAVETISQKEGEKQTEGLEFQARRARLVFSGNFLGKDWQYYVQLSFSNLDMEEDRPVPLRDASLSYTKFNNANIKLGQMKVPYNRQRFISDGLQEFVDRTVSNEELNLDRDVGVLVSSSNLFGLNCLGYSAGVFGGEGRNRSSNSSGLLTSGKLTYYPLGVFSDNGEPDLEHSEKPKLAISVAGANNQNTNRDLSTHGETYQFARFDYTHTGAEFLFQWKGFSASGEYLTRKANSPFVEKEIGNRRFTEYSRSVKGGFFQLGYLFKNNLGVALRYSEYRPWGKTDPKLTYSRERGLAVSYYLKDHNLKIQADYAYLEGGYVDSMGSHRIRAQIQVFL</sequence>
<evidence type="ECO:0000313" key="3">
    <source>
        <dbReference type="EMBL" id="PJZ48755.1"/>
    </source>
</evidence>
<dbReference type="OrthoDB" id="314848at2"/>
<evidence type="ECO:0000256" key="2">
    <source>
        <dbReference type="SAM" id="SignalP"/>
    </source>
</evidence>
<feature type="chain" id="PRO_5014598875" evidence="2">
    <location>
        <begin position="22"/>
        <end position="420"/>
    </location>
</feature>
<dbReference type="InterPro" id="IPR010870">
    <property type="entry name" value="Porin_O/P"/>
</dbReference>
<accession>A0A2M9YB06</accession>
<proteinExistence type="predicted"/>
<dbReference type="InterPro" id="IPR023614">
    <property type="entry name" value="Porin_dom_sf"/>
</dbReference>
<keyword evidence="2" id="KW-0732">Signal</keyword>
<dbReference type="EMBL" id="NPDR01000005">
    <property type="protein sequence ID" value="PJZ48755.1"/>
    <property type="molecule type" value="Genomic_DNA"/>
</dbReference>
<dbReference type="AlphaFoldDB" id="A0A2M9YB06"/>
<evidence type="ECO:0000256" key="1">
    <source>
        <dbReference type="SAM" id="MobiDB-lite"/>
    </source>
</evidence>
<organism evidence="3 4">
    <name type="scientific">Leptospira saintgironsiae</name>
    <dbReference type="NCBI Taxonomy" id="2023183"/>
    <lineage>
        <taxon>Bacteria</taxon>
        <taxon>Pseudomonadati</taxon>
        <taxon>Spirochaetota</taxon>
        <taxon>Spirochaetia</taxon>
        <taxon>Leptospirales</taxon>
        <taxon>Leptospiraceae</taxon>
        <taxon>Leptospira</taxon>
    </lineage>
</organism>
<dbReference type="Proteomes" id="UP000231926">
    <property type="component" value="Unassembled WGS sequence"/>
</dbReference>
<dbReference type="RefSeq" id="WP_100710847.1">
    <property type="nucleotide sequence ID" value="NZ_NPDR01000005.1"/>
</dbReference>
<gene>
    <name evidence="3" type="ORF">CH362_13405</name>
</gene>
<evidence type="ECO:0000313" key="4">
    <source>
        <dbReference type="Proteomes" id="UP000231926"/>
    </source>
</evidence>
<reference evidence="3 4" key="1">
    <citation type="submission" date="2017-07" db="EMBL/GenBank/DDBJ databases">
        <title>Leptospira spp. isolated from tropical soils.</title>
        <authorList>
            <person name="Thibeaux R."/>
            <person name="Iraola G."/>
            <person name="Ferres I."/>
            <person name="Bierque E."/>
            <person name="Girault D."/>
            <person name="Soupe-Gilbert M.-E."/>
            <person name="Picardeau M."/>
            <person name="Goarant C."/>
        </authorList>
    </citation>
    <scope>NUCLEOTIDE SEQUENCE [LARGE SCALE GENOMIC DNA]</scope>
    <source>
        <strain evidence="3 4">FH4-C-A2</strain>
    </source>
</reference>
<dbReference type="Gene3D" id="2.40.160.10">
    <property type="entry name" value="Porin"/>
    <property type="match status" value="1"/>
</dbReference>
<feature type="region of interest" description="Disordered" evidence="1">
    <location>
        <begin position="30"/>
        <end position="49"/>
    </location>
</feature>